<dbReference type="InterPro" id="IPR019557">
    <property type="entry name" value="AminoTfrase-like_pln_mobile"/>
</dbReference>
<sequence length="722" mass="82910">MEKASPSSLTEEREEVMVCLCEEGRCLRKTHFLKPFSTSIDGSVAELPRLDDQQRLSDSSLHNTSSGFWAADHHFFLSWLGKMQALYEPIWKKAGIFEAIKASTYKIIKDTSLILSIAEKWCSETKSFIFPWGEATITLEDVMVLLGFSVLGSPVFSPLECSEMRDSAEKLEKVRRDSLGKAKRVSQRSWTSSFMGRGGQMEHEAFLVLWLSLFVFPGKFCRSISTNVIPIAVRLARGERIALAPAVLAFLYKDLDRICDFSRGKCAGKVNLKSLFKLVQVWTWERFSNIRPKAKEIPKGEPRIAQWDGLQQISKNVKLSFDVFEWRPYTKPLKNWNPLRFYVDEAMWLTVDDSVDDAFASFARCVKVSYLAGNGFVEDYFPYRVARQFGLSQDLPGLVTRLVTRRRKITEKDAWDDYSNSLEDLNLYLPSQLDRGYVTARYQDWWFKSASEYFGSEEIQKESTEAFDARNTFDHLDKDDDDGDIDVSTKVPPLSQVVQKLEEGFTAKRRISRMHRSAKRYKITESDVHMKRAREADAEISTDKEDDCMTVAQLIRSRNKYFSDVDKKTGGDASESLGKRSRRYMLVDSDDDSGPCQKHALMKVEQRSVEDDGTTKKTEITRQTCDDVNGSDAEKKAIINDGIKEADSWLLEDREIERRCIGKFCSEVKKEEDVDERLRQRTLAIEKMALELETRLSKMEKSLAEIRKWKTRGNQTKNGFSA</sequence>
<organism evidence="2 3">
    <name type="scientific">Arabidopsis thaliana</name>
    <name type="common">Mouse-ear cress</name>
    <dbReference type="NCBI Taxonomy" id="3702"/>
    <lineage>
        <taxon>Eukaryota</taxon>
        <taxon>Viridiplantae</taxon>
        <taxon>Streptophyta</taxon>
        <taxon>Embryophyta</taxon>
        <taxon>Tracheophyta</taxon>
        <taxon>Spermatophyta</taxon>
        <taxon>Magnoliopsida</taxon>
        <taxon>eudicotyledons</taxon>
        <taxon>Gunneridae</taxon>
        <taxon>Pentapetalae</taxon>
        <taxon>rosids</taxon>
        <taxon>malvids</taxon>
        <taxon>Brassicales</taxon>
        <taxon>Brassicaceae</taxon>
        <taxon>Camelineae</taxon>
        <taxon>Arabidopsis</taxon>
    </lineage>
</organism>
<dbReference type="PANTHER" id="PTHR46033:SF67">
    <property type="entry name" value="AMINOTRANSFERASE-LIKE, PLANT MOBILE DOMAIN FAMILY PROTEIN"/>
    <property type="match status" value="1"/>
</dbReference>
<proteinExistence type="predicted"/>
<feature type="domain" description="Aminotransferase-like plant mobile" evidence="1">
    <location>
        <begin position="95"/>
        <end position="446"/>
    </location>
</feature>
<name>A0A178UH06_ARATH</name>
<dbReference type="EMBL" id="LUHQ01000005">
    <property type="protein sequence ID" value="OAO93206.1"/>
    <property type="molecule type" value="Genomic_DNA"/>
</dbReference>
<evidence type="ECO:0000259" key="1">
    <source>
        <dbReference type="Pfam" id="PF10536"/>
    </source>
</evidence>
<evidence type="ECO:0000313" key="2">
    <source>
        <dbReference type="EMBL" id="OAO93206.1"/>
    </source>
</evidence>
<dbReference type="Pfam" id="PF10536">
    <property type="entry name" value="PMD"/>
    <property type="match status" value="1"/>
</dbReference>
<reference evidence="3" key="1">
    <citation type="journal article" date="2016" name="Proc. Natl. Acad. Sci. U.S.A.">
        <title>Chromosome-level assembly of Arabidopsis thaliana Ler reveals the extent of translocation and inversion polymorphisms.</title>
        <authorList>
            <person name="Zapata L."/>
            <person name="Ding J."/>
            <person name="Willing E.M."/>
            <person name="Hartwig B."/>
            <person name="Bezdan D."/>
            <person name="Jiao W.B."/>
            <person name="Patel V."/>
            <person name="Velikkakam James G."/>
            <person name="Koornneef M."/>
            <person name="Ossowski S."/>
            <person name="Schneeberger K."/>
        </authorList>
    </citation>
    <scope>NUCLEOTIDE SEQUENCE [LARGE SCALE GENOMIC DNA]</scope>
    <source>
        <strain evidence="3">cv. Landsberg erecta</strain>
    </source>
</reference>
<comment type="caution">
    <text evidence="2">The sequence shown here is derived from an EMBL/GenBank/DDBJ whole genome shotgun (WGS) entry which is preliminary data.</text>
</comment>
<dbReference type="Proteomes" id="UP000078284">
    <property type="component" value="Chromosome 5"/>
</dbReference>
<accession>A0A178UH06</accession>
<dbReference type="ExpressionAtlas" id="A0A178UH06">
    <property type="expression patterns" value="baseline and differential"/>
</dbReference>
<evidence type="ECO:0000313" key="3">
    <source>
        <dbReference type="Proteomes" id="UP000078284"/>
    </source>
</evidence>
<gene>
    <name evidence="2" type="ordered locus">AXX17_At5g18310</name>
</gene>
<dbReference type="AlphaFoldDB" id="A0A178UH06"/>
<protein>
    <recommendedName>
        <fullName evidence="1">Aminotransferase-like plant mobile domain-containing protein</fullName>
    </recommendedName>
</protein>
<dbReference type="PANTHER" id="PTHR46033">
    <property type="entry name" value="PROTEIN MAIN-LIKE 2"/>
    <property type="match status" value="1"/>
</dbReference>
<dbReference type="GO" id="GO:0010073">
    <property type="term" value="P:meristem maintenance"/>
    <property type="evidence" value="ECO:0007669"/>
    <property type="project" value="InterPro"/>
</dbReference>
<dbReference type="InterPro" id="IPR044824">
    <property type="entry name" value="MAIN-like"/>
</dbReference>